<evidence type="ECO:0000313" key="2">
    <source>
        <dbReference type="EMBL" id="KAK2178333.1"/>
    </source>
</evidence>
<name>A0AAD9KX12_RIDPI</name>
<reference evidence="2" key="1">
    <citation type="journal article" date="2023" name="Mol. Biol. Evol.">
        <title>Third-Generation Sequencing Reveals the Adaptive Role of the Epigenome in Three Deep-Sea Polychaetes.</title>
        <authorList>
            <person name="Perez M."/>
            <person name="Aroh O."/>
            <person name="Sun Y."/>
            <person name="Lan Y."/>
            <person name="Juniper S.K."/>
            <person name="Young C.R."/>
            <person name="Angers B."/>
            <person name="Qian P.Y."/>
        </authorList>
    </citation>
    <scope>NUCLEOTIDE SEQUENCE</scope>
    <source>
        <strain evidence="2">R07B-5</strain>
    </source>
</reference>
<dbReference type="Pfam" id="PF14529">
    <property type="entry name" value="Exo_endo_phos_2"/>
    <property type="match status" value="1"/>
</dbReference>
<organism evidence="2 3">
    <name type="scientific">Ridgeia piscesae</name>
    <name type="common">Tubeworm</name>
    <dbReference type="NCBI Taxonomy" id="27915"/>
    <lineage>
        <taxon>Eukaryota</taxon>
        <taxon>Metazoa</taxon>
        <taxon>Spiralia</taxon>
        <taxon>Lophotrochozoa</taxon>
        <taxon>Annelida</taxon>
        <taxon>Polychaeta</taxon>
        <taxon>Sedentaria</taxon>
        <taxon>Canalipalpata</taxon>
        <taxon>Sabellida</taxon>
        <taxon>Siboglinidae</taxon>
        <taxon>Ridgeia</taxon>
    </lineage>
</organism>
<evidence type="ECO:0000259" key="1">
    <source>
        <dbReference type="Pfam" id="PF14529"/>
    </source>
</evidence>
<keyword evidence="3" id="KW-1185">Reference proteome</keyword>
<dbReference type="InterPro" id="IPR005135">
    <property type="entry name" value="Endo/exonuclease/phosphatase"/>
</dbReference>
<dbReference type="GO" id="GO:0003824">
    <property type="term" value="F:catalytic activity"/>
    <property type="evidence" value="ECO:0007669"/>
    <property type="project" value="InterPro"/>
</dbReference>
<comment type="caution">
    <text evidence="2">The sequence shown here is derived from an EMBL/GenBank/DDBJ whole genome shotgun (WGS) entry which is preliminary data.</text>
</comment>
<dbReference type="EMBL" id="JAODUO010000546">
    <property type="protein sequence ID" value="KAK2178333.1"/>
    <property type="molecule type" value="Genomic_DNA"/>
</dbReference>
<proteinExistence type="predicted"/>
<gene>
    <name evidence="2" type="ORF">NP493_546g00017</name>
</gene>
<protein>
    <recommendedName>
        <fullName evidence="1">Endonuclease/exonuclease/phosphatase domain-containing protein</fullName>
    </recommendedName>
</protein>
<evidence type="ECO:0000313" key="3">
    <source>
        <dbReference type="Proteomes" id="UP001209878"/>
    </source>
</evidence>
<dbReference type="InterPro" id="IPR036691">
    <property type="entry name" value="Endo/exonu/phosph_ase_sf"/>
</dbReference>
<sequence length="61" mass="7018">MKPIVICTFYHTPHDSRGTQIEELDLSMSKLGNTHNVIITGDFNLPNINWENHHVTNPTFQ</sequence>
<feature type="domain" description="Endonuclease/exonuclease/phosphatase" evidence="1">
    <location>
        <begin position="4"/>
        <end position="54"/>
    </location>
</feature>
<dbReference type="SUPFAM" id="SSF56219">
    <property type="entry name" value="DNase I-like"/>
    <property type="match status" value="1"/>
</dbReference>
<dbReference type="Gene3D" id="3.60.10.10">
    <property type="entry name" value="Endonuclease/exonuclease/phosphatase"/>
    <property type="match status" value="1"/>
</dbReference>
<dbReference type="Proteomes" id="UP001209878">
    <property type="component" value="Unassembled WGS sequence"/>
</dbReference>
<dbReference type="AlphaFoldDB" id="A0AAD9KX12"/>
<accession>A0AAD9KX12</accession>